<keyword evidence="5" id="KW-0747">Spliceosome</keyword>
<accession>A0A830HZA5</accession>
<dbReference type="InterPro" id="IPR052092">
    <property type="entry name" value="SF3A2"/>
</dbReference>
<comment type="subcellular location">
    <subcellularLocation>
        <location evidence="1">Nucleus</location>
    </subcellularLocation>
</comment>
<reference evidence="12" key="1">
    <citation type="submission" date="2020-10" db="EMBL/GenBank/DDBJ databases">
        <title>Unveiling of a novel bifunctional photoreceptor, Dualchrome1, isolated from a cosmopolitan green alga.</title>
        <authorList>
            <person name="Suzuki S."/>
            <person name="Kawachi M."/>
        </authorList>
    </citation>
    <scope>NUCLEOTIDE SEQUENCE</scope>
    <source>
        <strain evidence="12">NIES 2893</strain>
    </source>
</reference>
<dbReference type="InterPro" id="IPR003604">
    <property type="entry name" value="Matrin/U1-like-C_Znf_C2H2"/>
</dbReference>
<evidence type="ECO:0000313" key="13">
    <source>
        <dbReference type="Proteomes" id="UP000660262"/>
    </source>
</evidence>
<dbReference type="SMART" id="SM01050">
    <property type="entry name" value="CactinC_cactus"/>
    <property type="match status" value="1"/>
</dbReference>
<dbReference type="GO" id="GO:0071013">
    <property type="term" value="C:catalytic step 2 spliceosome"/>
    <property type="evidence" value="ECO:0007669"/>
    <property type="project" value="TreeGrafter"/>
</dbReference>
<comment type="caution">
    <text evidence="12">The sequence shown here is derived from an EMBL/GenBank/DDBJ whole genome shotgun (WGS) entry which is preliminary data.</text>
</comment>
<feature type="domain" description="Matrin-type" evidence="11">
    <location>
        <begin position="59"/>
        <end position="89"/>
    </location>
</feature>
<dbReference type="InterPro" id="IPR013087">
    <property type="entry name" value="Znf_C2H2_type"/>
</dbReference>
<evidence type="ECO:0000256" key="8">
    <source>
        <dbReference type="ARBA" id="ARBA00023187"/>
    </source>
</evidence>
<keyword evidence="3" id="KW-0507">mRNA processing</keyword>
<gene>
    <name evidence="12" type="ORF">PPROV_000990000</name>
</gene>
<dbReference type="GO" id="GO:0071004">
    <property type="term" value="C:U2-type prespliceosome"/>
    <property type="evidence" value="ECO:0007669"/>
    <property type="project" value="TreeGrafter"/>
</dbReference>
<evidence type="ECO:0000256" key="5">
    <source>
        <dbReference type="ARBA" id="ARBA00022728"/>
    </source>
</evidence>
<dbReference type="PANTHER" id="PTHR23205">
    <property type="entry name" value="SPLICING FACTOR 3A SUBUNIT 2"/>
    <property type="match status" value="1"/>
</dbReference>
<evidence type="ECO:0000256" key="4">
    <source>
        <dbReference type="ARBA" id="ARBA00022723"/>
    </source>
</evidence>
<evidence type="ECO:0000256" key="6">
    <source>
        <dbReference type="ARBA" id="ARBA00022771"/>
    </source>
</evidence>
<dbReference type="EMBL" id="BNJQ01000033">
    <property type="protein sequence ID" value="GHP11170.1"/>
    <property type="molecule type" value="Genomic_DNA"/>
</dbReference>
<keyword evidence="13" id="KW-1185">Reference proteome</keyword>
<evidence type="ECO:0000259" key="11">
    <source>
        <dbReference type="PROSITE" id="PS50171"/>
    </source>
</evidence>
<feature type="region of interest" description="Disordered" evidence="10">
    <location>
        <begin position="1"/>
        <end position="29"/>
    </location>
</feature>
<dbReference type="GO" id="GO:0000245">
    <property type="term" value="P:spliceosomal complex assembly"/>
    <property type="evidence" value="ECO:0007669"/>
    <property type="project" value="TreeGrafter"/>
</dbReference>
<dbReference type="AlphaFoldDB" id="A0A830HZA5"/>
<dbReference type="InterPro" id="IPR036236">
    <property type="entry name" value="Znf_C2H2_sf"/>
</dbReference>
<dbReference type="PANTHER" id="PTHR23205:SF0">
    <property type="entry name" value="SPLICING FACTOR 3A SUBUNIT 2"/>
    <property type="match status" value="1"/>
</dbReference>
<dbReference type="Proteomes" id="UP000660262">
    <property type="component" value="Unassembled WGS sequence"/>
</dbReference>
<protein>
    <recommendedName>
        <fullName evidence="11">Matrin-type domain-containing protein</fullName>
    </recommendedName>
</protein>
<evidence type="ECO:0000256" key="3">
    <source>
        <dbReference type="ARBA" id="ARBA00022664"/>
    </source>
</evidence>
<dbReference type="GO" id="GO:0005686">
    <property type="term" value="C:U2 snRNP"/>
    <property type="evidence" value="ECO:0007669"/>
    <property type="project" value="TreeGrafter"/>
</dbReference>
<evidence type="ECO:0000256" key="2">
    <source>
        <dbReference type="ARBA" id="ARBA00008995"/>
    </source>
</evidence>
<dbReference type="InterPro" id="IPR031781">
    <property type="entry name" value="SF3A2_dom"/>
</dbReference>
<name>A0A830HZA5_9CHLO</name>
<sequence>MSFMAARQADGVGSKVGSGGVASSAQTNVDRRERLRRLAMETIDLRTDPYFLRNHVGQYECRLCLTVHKTEGNYLAHTQGRRHQQNLAKRSARDAFDKGQARLAQVAASASAVPAVKTPKIGRPGYRVTKQVHPSTGALSLLFQVDLPEADADANPRHRILSAFEQKIDAPPDGRYQYICIACAPYETIAFKVPNMPIDGANDLHFSHWDADRKVLTLQICFVRGARAPAFEDSAPPLPGMRIPMAMLPLPPGTY</sequence>
<keyword evidence="8" id="KW-0508">mRNA splicing</keyword>
<dbReference type="OrthoDB" id="10250970at2759"/>
<dbReference type="Gene3D" id="2.60.40.2690">
    <property type="match status" value="1"/>
</dbReference>
<keyword evidence="4" id="KW-0479">Metal-binding</keyword>
<comment type="similarity">
    <text evidence="2">Belongs to the SF3A2 family.</text>
</comment>
<keyword evidence="9" id="KW-0539">Nucleus</keyword>
<dbReference type="GO" id="GO:0003676">
    <property type="term" value="F:nucleic acid binding"/>
    <property type="evidence" value="ECO:0007669"/>
    <property type="project" value="InterPro"/>
</dbReference>
<dbReference type="SUPFAM" id="SSF57667">
    <property type="entry name" value="beta-beta-alpha zinc fingers"/>
    <property type="match status" value="1"/>
</dbReference>
<dbReference type="SMART" id="SM00451">
    <property type="entry name" value="ZnF_U1"/>
    <property type="match status" value="1"/>
</dbReference>
<evidence type="ECO:0000313" key="12">
    <source>
        <dbReference type="EMBL" id="GHP11170.1"/>
    </source>
</evidence>
<dbReference type="GO" id="GO:0008270">
    <property type="term" value="F:zinc ion binding"/>
    <property type="evidence" value="ECO:0007669"/>
    <property type="project" value="UniProtKB-KW"/>
</dbReference>
<dbReference type="Pfam" id="PF16835">
    <property type="entry name" value="SF3A2"/>
    <property type="match status" value="1"/>
</dbReference>
<dbReference type="InterPro" id="IPR000690">
    <property type="entry name" value="Matrin/U1-C_Znf_C2H2"/>
</dbReference>
<evidence type="ECO:0000256" key="1">
    <source>
        <dbReference type="ARBA" id="ARBA00004123"/>
    </source>
</evidence>
<dbReference type="PROSITE" id="PS50171">
    <property type="entry name" value="ZF_MATRIN"/>
    <property type="match status" value="1"/>
</dbReference>
<evidence type="ECO:0000256" key="7">
    <source>
        <dbReference type="ARBA" id="ARBA00022833"/>
    </source>
</evidence>
<evidence type="ECO:0000256" key="10">
    <source>
        <dbReference type="SAM" id="MobiDB-lite"/>
    </source>
</evidence>
<dbReference type="Pfam" id="PF12874">
    <property type="entry name" value="zf-met"/>
    <property type="match status" value="1"/>
</dbReference>
<keyword evidence="7" id="KW-0862">Zinc</keyword>
<keyword evidence="6" id="KW-0863">Zinc-finger</keyword>
<proteinExistence type="inferred from homology"/>
<evidence type="ECO:0000256" key="9">
    <source>
        <dbReference type="ARBA" id="ARBA00023242"/>
    </source>
</evidence>
<organism evidence="12 13">
    <name type="scientific">Pycnococcus provasolii</name>
    <dbReference type="NCBI Taxonomy" id="41880"/>
    <lineage>
        <taxon>Eukaryota</taxon>
        <taxon>Viridiplantae</taxon>
        <taxon>Chlorophyta</taxon>
        <taxon>Pseudoscourfieldiophyceae</taxon>
        <taxon>Pseudoscourfieldiales</taxon>
        <taxon>Pycnococcaceae</taxon>
        <taxon>Pycnococcus</taxon>
    </lineage>
</organism>